<evidence type="ECO:0000313" key="2">
    <source>
        <dbReference type="EMBL" id="WMT04124.1"/>
    </source>
</evidence>
<evidence type="ECO:0000313" key="3">
    <source>
        <dbReference type="Proteomes" id="UP001229313"/>
    </source>
</evidence>
<dbReference type="Proteomes" id="UP001229313">
    <property type="component" value="Chromosome"/>
</dbReference>
<feature type="transmembrane region" description="Helical" evidence="1">
    <location>
        <begin position="203"/>
        <end position="229"/>
    </location>
</feature>
<proteinExistence type="predicted"/>
<gene>
    <name evidence="2" type="ORF">RDV84_04545</name>
</gene>
<keyword evidence="1" id="KW-0812">Transmembrane</keyword>
<dbReference type="RefSeq" id="WP_309152619.1">
    <property type="nucleotide sequence ID" value="NZ_CP133568.1"/>
</dbReference>
<feature type="transmembrane region" description="Helical" evidence="1">
    <location>
        <begin position="241"/>
        <end position="263"/>
    </location>
</feature>
<evidence type="ECO:0000256" key="1">
    <source>
        <dbReference type="SAM" id="Phobius"/>
    </source>
</evidence>
<organism evidence="2 3">
    <name type="scientific">Lysobacter yananisis</name>
    <dbReference type="NCBI Taxonomy" id="1003114"/>
    <lineage>
        <taxon>Bacteria</taxon>
        <taxon>Pseudomonadati</taxon>
        <taxon>Pseudomonadota</taxon>
        <taxon>Gammaproteobacteria</taxon>
        <taxon>Lysobacterales</taxon>
        <taxon>Lysobacteraceae</taxon>
        <taxon>Lysobacter</taxon>
    </lineage>
</organism>
<sequence length="272" mass="29044">MNQAMHPAKSFERSGLDLASTSVSHRSGSPATYPTLHIHSSPTVAGQGVFDLARDRTCRTTDYQGDRMKHICGLLLALCGAIPSPAASTPLLPINQLNVAEIENIERFLLATDTARDSNPLIDNKPLAPATSIGIFSFAESLQSNHGTEAANEFVSPTWGQAALIALWTVMSCLLLWLSQQVLADLGGLIVNRLISQNGRISLLLFASWLISAAAALSAVAGCLLLILVEFTTPSMSLFNLSGTLPAVVIIGVYVRAALLAILHPMSRVYRL</sequence>
<name>A0ABY9PB64_9GAMM</name>
<dbReference type="EMBL" id="CP133568">
    <property type="protein sequence ID" value="WMT04124.1"/>
    <property type="molecule type" value="Genomic_DNA"/>
</dbReference>
<keyword evidence="1" id="KW-1133">Transmembrane helix</keyword>
<keyword evidence="1" id="KW-0472">Membrane</keyword>
<accession>A0ABY9PB64</accession>
<protein>
    <submittedName>
        <fullName evidence="2">Uncharacterized protein</fullName>
    </submittedName>
</protein>
<reference evidence="2 3" key="1">
    <citation type="submission" date="2023-08" db="EMBL/GenBank/DDBJ databases">
        <title>The whole genome sequence of Lysobacter yananisis.</title>
        <authorList>
            <person name="Sun H."/>
        </authorList>
    </citation>
    <scope>NUCLEOTIDE SEQUENCE [LARGE SCALE GENOMIC DNA]</scope>
    <source>
        <strain evidence="2 3">SNNU513</strain>
    </source>
</reference>
<keyword evidence="3" id="KW-1185">Reference proteome</keyword>
<feature type="transmembrane region" description="Helical" evidence="1">
    <location>
        <begin position="165"/>
        <end position="191"/>
    </location>
</feature>